<reference evidence="5" key="1">
    <citation type="submission" date="2019-02" db="EMBL/GenBank/DDBJ databases">
        <authorList>
            <person name="Gruber-Vodicka R. H."/>
            <person name="Seah K. B. B."/>
        </authorList>
    </citation>
    <scope>NUCLEOTIDE SEQUENCE</scope>
    <source>
        <strain evidence="5">BECK_SA2B12</strain>
        <strain evidence="3">BECK_SA2B15</strain>
        <strain evidence="4">BECK_SA2B20</strain>
    </source>
</reference>
<evidence type="ECO:0000313" key="5">
    <source>
        <dbReference type="EMBL" id="VFK00322.1"/>
    </source>
</evidence>
<dbReference type="SUPFAM" id="SSF51905">
    <property type="entry name" value="FAD/NAD(P)-binding domain"/>
    <property type="match status" value="1"/>
</dbReference>
<protein>
    <submittedName>
        <fullName evidence="5">Xanthine dehydrogenase accessory factor</fullName>
    </submittedName>
</protein>
<dbReference type="InterPro" id="IPR036188">
    <property type="entry name" value="FAD/NAD-bd_sf"/>
</dbReference>
<evidence type="ECO:0000259" key="1">
    <source>
        <dbReference type="Pfam" id="PF02625"/>
    </source>
</evidence>
<feature type="domain" description="XdhC Rossmann" evidence="2">
    <location>
        <begin position="177"/>
        <end position="322"/>
    </location>
</feature>
<dbReference type="Pfam" id="PF02625">
    <property type="entry name" value="XdhC_CoxI"/>
    <property type="match status" value="1"/>
</dbReference>
<evidence type="ECO:0000259" key="2">
    <source>
        <dbReference type="Pfam" id="PF13478"/>
    </source>
</evidence>
<dbReference type="InterPro" id="IPR052698">
    <property type="entry name" value="MoCofactor_Util/Proc"/>
</dbReference>
<evidence type="ECO:0000313" key="4">
    <source>
        <dbReference type="EMBL" id="VFJ93441.1"/>
    </source>
</evidence>
<accession>A0A450V693</accession>
<dbReference type="Pfam" id="PF13478">
    <property type="entry name" value="XdhC_C"/>
    <property type="match status" value="1"/>
</dbReference>
<dbReference type="PANTHER" id="PTHR30388">
    <property type="entry name" value="ALDEHYDE OXIDOREDUCTASE MOLYBDENUM COFACTOR ASSEMBLY PROTEIN"/>
    <property type="match status" value="1"/>
</dbReference>
<evidence type="ECO:0000313" key="3">
    <source>
        <dbReference type="EMBL" id="VFJ92401.1"/>
    </source>
</evidence>
<dbReference type="InterPro" id="IPR003777">
    <property type="entry name" value="XdhC_CoxI"/>
</dbReference>
<dbReference type="AlphaFoldDB" id="A0A450V693"/>
<sequence>MKDNHPWRFIHDRLDKDIPVILLIIVESDGSTPGQIGFKMAVASDGALAGTIGGGIVEHRLVEKARAKLKTGDQTPLLQRQVHSHDAATDRSGMICGGRQTIALYPCKKTDLAAVRHLIQWFEHREKGILPRGILNVSPSGISFTPNGHNKEKYVFRFQEENEWRYEENFGPMNTAYVIGGGHVGLALSRVLAMLDFRIVVLDERPDVGTFKDNGHAHEKITVSYGEIGRHVPDGGGDGEENYAFIMTPDHKADKLVLHQLLDKRLYYLGMMGSAKKVDEIFTRLRHEGVPAERLQKIHAPIGLPIKSHTPAEIAISIAAEIISLKNG</sequence>
<dbReference type="EMBL" id="CAADFI010000044">
    <property type="protein sequence ID" value="VFJ93441.1"/>
    <property type="molecule type" value="Genomic_DNA"/>
</dbReference>
<dbReference type="EMBL" id="CAADFJ010000043">
    <property type="protein sequence ID" value="VFK00322.1"/>
    <property type="molecule type" value="Genomic_DNA"/>
</dbReference>
<organism evidence="5">
    <name type="scientific">Candidatus Kentrum eta</name>
    <dbReference type="NCBI Taxonomy" id="2126337"/>
    <lineage>
        <taxon>Bacteria</taxon>
        <taxon>Pseudomonadati</taxon>
        <taxon>Pseudomonadota</taxon>
        <taxon>Gammaproteobacteria</taxon>
        <taxon>Candidatus Kentrum</taxon>
    </lineage>
</organism>
<dbReference type="InterPro" id="IPR027051">
    <property type="entry name" value="XdhC_Rossmann_dom"/>
</dbReference>
<dbReference type="Gene3D" id="3.40.50.720">
    <property type="entry name" value="NAD(P)-binding Rossmann-like Domain"/>
    <property type="match status" value="1"/>
</dbReference>
<dbReference type="EMBL" id="CAADFG010000043">
    <property type="protein sequence ID" value="VFJ92401.1"/>
    <property type="molecule type" value="Genomic_DNA"/>
</dbReference>
<feature type="domain" description="XdhC- CoxI" evidence="1">
    <location>
        <begin position="16"/>
        <end position="75"/>
    </location>
</feature>
<proteinExistence type="predicted"/>
<gene>
    <name evidence="3" type="ORF">BECKH772A_GA0070896_1004312</name>
    <name evidence="4" type="ORF">BECKH772B_GA0070898_1004412</name>
    <name evidence="5" type="ORF">BECKH772C_GA0070978_1004310</name>
</gene>
<dbReference type="PANTHER" id="PTHR30388:SF6">
    <property type="entry name" value="XANTHINE DEHYDROGENASE SUBUNIT A-RELATED"/>
    <property type="match status" value="1"/>
</dbReference>
<name>A0A450V693_9GAMM</name>